<dbReference type="eggNOG" id="ENOG5031P06">
    <property type="taxonomic scope" value="Bacteria"/>
</dbReference>
<evidence type="ECO:0008006" key="3">
    <source>
        <dbReference type="Google" id="ProtNLM"/>
    </source>
</evidence>
<proteinExistence type="predicted"/>
<dbReference type="HOGENOM" id="CLU_1633329_0_0_10"/>
<dbReference type="PROSITE" id="PS51257">
    <property type="entry name" value="PROKAR_LIPOPROTEIN"/>
    <property type="match status" value="1"/>
</dbReference>
<name>T2KL70_FORAG</name>
<sequence>MKKICVLFLIGILMSSCSDDDKECIDCALFDPAFPDLYIRLVDETGINIIENGTIDPKDITVEGNFSNPNFYYMPPNEYVEPDADIRVYDNTLLLYIPRASAFEYTLHLNDSTAIVLEFEADYTEIPCNISYYNTTQLIYNNQNIESELGASNTLTFLAEIEL</sequence>
<organism evidence="1 2">
    <name type="scientific">Formosa agariphila (strain DSM 15362 / KCTC 12365 / LMG 23005 / KMM 3901 / M-2Alg 35-1)</name>
    <dbReference type="NCBI Taxonomy" id="1347342"/>
    <lineage>
        <taxon>Bacteria</taxon>
        <taxon>Pseudomonadati</taxon>
        <taxon>Bacteroidota</taxon>
        <taxon>Flavobacteriia</taxon>
        <taxon>Flavobacteriales</taxon>
        <taxon>Flavobacteriaceae</taxon>
        <taxon>Formosa</taxon>
    </lineage>
</organism>
<evidence type="ECO:0000313" key="2">
    <source>
        <dbReference type="Proteomes" id="UP000016160"/>
    </source>
</evidence>
<dbReference type="PATRIC" id="fig|1347342.6.peg.1779"/>
<reference evidence="1 2" key="1">
    <citation type="journal article" date="2013" name="Appl. Environ. Microbiol.">
        <title>The genome of the alga-associated marine flavobacterium Formosa agariphila KMM 3901T reveals a broad potential for degradation of algal polysaccharides.</title>
        <authorList>
            <person name="Mann A.J."/>
            <person name="Hahnke R.L."/>
            <person name="Huang S."/>
            <person name="Werner J."/>
            <person name="Xing P."/>
            <person name="Barbeyron T."/>
            <person name="Huettel B."/>
            <person name="Stueber K."/>
            <person name="Reinhardt R."/>
            <person name="Harder J."/>
            <person name="Gloeckner F.O."/>
            <person name="Amann R.I."/>
            <person name="Teeling H."/>
        </authorList>
    </citation>
    <scope>NUCLEOTIDE SEQUENCE [LARGE SCALE GENOMIC DNA]</scope>
    <source>
        <strain evidence="2">DSM 15362 / KCTC 12365 / LMG 23005 / KMM 3901</strain>
    </source>
</reference>
<dbReference type="OrthoDB" id="1446228at2"/>
<evidence type="ECO:0000313" key="1">
    <source>
        <dbReference type="EMBL" id="CDF79485.1"/>
    </source>
</evidence>
<gene>
    <name evidence="1" type="ORF">BN863_17730</name>
</gene>
<accession>T2KL70</accession>
<dbReference type="RefSeq" id="WP_038529699.1">
    <property type="nucleotide sequence ID" value="NZ_HG315671.1"/>
</dbReference>
<protein>
    <recommendedName>
        <fullName evidence="3">Lipoprotein</fullName>
    </recommendedName>
</protein>
<dbReference type="AlphaFoldDB" id="T2KL70"/>
<dbReference type="EMBL" id="HG315671">
    <property type="protein sequence ID" value="CDF79485.1"/>
    <property type="molecule type" value="Genomic_DNA"/>
</dbReference>
<keyword evidence="2" id="KW-1185">Reference proteome</keyword>
<dbReference type="Proteomes" id="UP000016160">
    <property type="component" value="Chromosome"/>
</dbReference>
<dbReference type="STRING" id="1347342.BN863_17730"/>